<dbReference type="PANTHER" id="PTHR30429:SF0">
    <property type="entry name" value="METHIONINE-BINDING LIPOPROTEIN METQ"/>
    <property type="match status" value="1"/>
</dbReference>
<dbReference type="PIRSF" id="PIRSF002854">
    <property type="entry name" value="MetQ"/>
    <property type="match status" value="1"/>
</dbReference>
<dbReference type="Proteomes" id="UP000008178">
    <property type="component" value="Chromosome"/>
</dbReference>
<dbReference type="AlphaFoldDB" id="G2SY80"/>
<evidence type="ECO:0000256" key="5">
    <source>
        <dbReference type="ARBA" id="ARBA00023288"/>
    </source>
</evidence>
<dbReference type="SUPFAM" id="SSF53850">
    <property type="entry name" value="Periplasmic binding protein-like II"/>
    <property type="match status" value="1"/>
</dbReference>
<proteinExistence type="inferred from homology"/>
<feature type="signal peptide" evidence="8">
    <location>
        <begin position="1"/>
        <end position="20"/>
    </location>
</feature>
<evidence type="ECO:0000256" key="6">
    <source>
        <dbReference type="PIRNR" id="PIRNR002854"/>
    </source>
</evidence>
<evidence type="ECO:0000256" key="2">
    <source>
        <dbReference type="ARBA" id="ARBA00022729"/>
    </source>
</evidence>
<evidence type="ECO:0000256" key="8">
    <source>
        <dbReference type="SAM" id="SignalP"/>
    </source>
</evidence>
<protein>
    <recommendedName>
        <fullName evidence="6">Lipoprotein</fullName>
    </recommendedName>
</protein>
<reference evidence="9 10" key="1">
    <citation type="journal article" date="2015" name="Genome Announc.">
        <title>Complete genome sequence of the human gut symbiont Roseburia hominis.</title>
        <authorList>
            <person name="Travis A.J."/>
            <person name="Kelly D."/>
            <person name="Flint H.J."/>
            <person name="Aminov R.I."/>
        </authorList>
    </citation>
    <scope>NUCLEOTIDE SEQUENCE [LARGE SCALE GENOMIC DNA]</scope>
    <source>
        <strain evidence="10">DSM 16839 / JCM 17582 / NCIMB 14029 / A2-183</strain>
    </source>
</reference>
<keyword evidence="3" id="KW-0472">Membrane</keyword>
<evidence type="ECO:0000256" key="4">
    <source>
        <dbReference type="ARBA" id="ARBA00023139"/>
    </source>
</evidence>
<feature type="region of interest" description="Disordered" evidence="7">
    <location>
        <begin position="23"/>
        <end position="65"/>
    </location>
</feature>
<comment type="similarity">
    <text evidence="6">Belongs to the nlpA lipoprotein family.</text>
</comment>
<accession>G2SY80</accession>
<evidence type="ECO:0000313" key="9">
    <source>
        <dbReference type="EMBL" id="AEN97668.1"/>
    </source>
</evidence>
<name>G2SY80_ROSHA</name>
<keyword evidence="5 6" id="KW-0449">Lipoprotein</keyword>
<organism evidence="9 10">
    <name type="scientific">Roseburia hominis (strain DSM 16839 / JCM 17582 / NCIMB 14029 / A2-183)</name>
    <dbReference type="NCBI Taxonomy" id="585394"/>
    <lineage>
        <taxon>Bacteria</taxon>
        <taxon>Bacillati</taxon>
        <taxon>Bacillota</taxon>
        <taxon>Clostridia</taxon>
        <taxon>Lachnospirales</taxon>
        <taxon>Lachnospiraceae</taxon>
        <taxon>Roseburia</taxon>
    </lineage>
</organism>
<dbReference type="EMBL" id="CP003040">
    <property type="protein sequence ID" value="AEN97668.1"/>
    <property type="molecule type" value="Genomic_DNA"/>
</dbReference>
<dbReference type="InterPro" id="IPR004872">
    <property type="entry name" value="Lipoprotein_NlpA"/>
</dbReference>
<keyword evidence="4" id="KW-0564">Palmitate</keyword>
<dbReference type="GO" id="GO:0016020">
    <property type="term" value="C:membrane"/>
    <property type="evidence" value="ECO:0007669"/>
    <property type="project" value="UniProtKB-SubCell"/>
</dbReference>
<dbReference type="HOGENOM" id="CLU_067080_0_0_9"/>
<dbReference type="Pfam" id="PF03180">
    <property type="entry name" value="Lipoprotein_9"/>
    <property type="match status" value="1"/>
</dbReference>
<evidence type="ECO:0000256" key="7">
    <source>
        <dbReference type="SAM" id="MobiDB-lite"/>
    </source>
</evidence>
<evidence type="ECO:0000256" key="1">
    <source>
        <dbReference type="ARBA" id="ARBA00004635"/>
    </source>
</evidence>
<keyword evidence="10" id="KW-1185">Reference proteome</keyword>
<dbReference type="eggNOG" id="COG1464">
    <property type="taxonomic scope" value="Bacteria"/>
</dbReference>
<dbReference type="Gene3D" id="3.40.190.10">
    <property type="entry name" value="Periplasmic binding protein-like II"/>
    <property type="match status" value="2"/>
</dbReference>
<evidence type="ECO:0000256" key="3">
    <source>
        <dbReference type="ARBA" id="ARBA00023136"/>
    </source>
</evidence>
<dbReference type="STRING" id="585394.RHOM_12800"/>
<evidence type="ECO:0000313" key="10">
    <source>
        <dbReference type="Proteomes" id="UP000008178"/>
    </source>
</evidence>
<feature type="chain" id="PRO_5038805342" description="Lipoprotein" evidence="8">
    <location>
        <begin position="21"/>
        <end position="271"/>
    </location>
</feature>
<dbReference type="PROSITE" id="PS51257">
    <property type="entry name" value="PROKAR_LIPOPROTEIN"/>
    <property type="match status" value="1"/>
</dbReference>
<dbReference type="PANTHER" id="PTHR30429">
    <property type="entry name" value="D-METHIONINE-BINDING LIPOPROTEIN METQ"/>
    <property type="match status" value="1"/>
</dbReference>
<dbReference type="KEGG" id="rho:RHOM_12800"/>
<gene>
    <name evidence="9" type="ordered locus">RHOM_12800</name>
</gene>
<feature type="compositionally biased region" description="Low complexity" evidence="7">
    <location>
        <begin position="24"/>
        <end position="57"/>
    </location>
</feature>
<comment type="subcellular location">
    <subcellularLocation>
        <location evidence="1">Membrane</location>
        <topology evidence="1">Lipid-anchor</topology>
    </subcellularLocation>
</comment>
<sequence>MKKKVLSTILAGVLALSAFAGCGSSTEESTDTSAATKEETPVAATEEAVSAENTESTDTAAEGGTIKVAASATPHAEILEEAKKILADEGWNLEIKIFDDYVMPNEVVESGEFDANYFQHIPYLESFNEEKGTHLVNAGGIHYEPFGIYPGTKSDLSELADGDTIAVPNDTTNEARALLLLQDNGIITLKEGAGLEATVNDIAENPHNVKIEELAAEQVARVAPEVAFVVLNGNYALQAGLLRCKRCIGLRGIRFRGSEDLREHHCSKRGT</sequence>
<keyword evidence="2 8" id="KW-0732">Signal</keyword>